<dbReference type="Proteomes" id="UP001155586">
    <property type="component" value="Unassembled WGS sequence"/>
</dbReference>
<protein>
    <submittedName>
        <fullName evidence="2">DUF1127 domain-containing protein</fullName>
    </submittedName>
</protein>
<dbReference type="InterPro" id="IPR009506">
    <property type="entry name" value="YjiS-like"/>
</dbReference>
<keyword evidence="3" id="KW-1185">Reference proteome</keyword>
<comment type="caution">
    <text evidence="2">The sequence shown here is derived from an EMBL/GenBank/DDBJ whole genome shotgun (WGS) entry which is preliminary data.</text>
</comment>
<gene>
    <name evidence="2" type="ORF">MD483_12055</name>
</gene>
<dbReference type="RefSeq" id="WP_265687934.1">
    <property type="nucleotide sequence ID" value="NZ_JAKRRX010000063.1"/>
</dbReference>
<reference evidence="2" key="1">
    <citation type="submission" date="2022-02" db="EMBL/GenBank/DDBJ databases">
        <title>Vibrio sp. nov., a new bacterium isolated from Bohai sea, China.</title>
        <authorList>
            <person name="Yuan Y."/>
        </authorList>
    </citation>
    <scope>NUCLEOTIDE SEQUENCE</scope>
    <source>
        <strain evidence="2">DBSS07</strain>
    </source>
</reference>
<organism evidence="2 3">
    <name type="scientific">Vibrio paucivorans</name>
    <dbReference type="NCBI Taxonomy" id="2829489"/>
    <lineage>
        <taxon>Bacteria</taxon>
        <taxon>Pseudomonadati</taxon>
        <taxon>Pseudomonadota</taxon>
        <taxon>Gammaproteobacteria</taxon>
        <taxon>Vibrionales</taxon>
        <taxon>Vibrionaceae</taxon>
        <taxon>Vibrio</taxon>
    </lineage>
</organism>
<dbReference type="AlphaFoldDB" id="A0A9X3CEX7"/>
<feature type="domain" description="YjiS-like" evidence="1">
    <location>
        <begin position="30"/>
        <end position="58"/>
    </location>
</feature>
<dbReference type="Pfam" id="PF06568">
    <property type="entry name" value="YjiS-like"/>
    <property type="match status" value="1"/>
</dbReference>
<evidence type="ECO:0000259" key="1">
    <source>
        <dbReference type="Pfam" id="PF06568"/>
    </source>
</evidence>
<name>A0A9X3CEX7_9VIBR</name>
<dbReference type="EMBL" id="JAKRRX010000063">
    <property type="protein sequence ID" value="MCW8334553.1"/>
    <property type="molecule type" value="Genomic_DNA"/>
</dbReference>
<accession>A0A9X3CEX7</accession>
<sequence length="68" mass="7958">MTTSAISRQAISQLTLEITVKKFYGQIRCWLSKSRSRKQLAELPDYLLDDVGISKHQARTESRRVFWD</sequence>
<evidence type="ECO:0000313" key="3">
    <source>
        <dbReference type="Proteomes" id="UP001155586"/>
    </source>
</evidence>
<evidence type="ECO:0000313" key="2">
    <source>
        <dbReference type="EMBL" id="MCW8334553.1"/>
    </source>
</evidence>
<proteinExistence type="predicted"/>